<organism evidence="1 2">
    <name type="scientific">Cephalotus follicularis</name>
    <name type="common">Albany pitcher plant</name>
    <dbReference type="NCBI Taxonomy" id="3775"/>
    <lineage>
        <taxon>Eukaryota</taxon>
        <taxon>Viridiplantae</taxon>
        <taxon>Streptophyta</taxon>
        <taxon>Embryophyta</taxon>
        <taxon>Tracheophyta</taxon>
        <taxon>Spermatophyta</taxon>
        <taxon>Magnoliopsida</taxon>
        <taxon>eudicotyledons</taxon>
        <taxon>Gunneridae</taxon>
        <taxon>Pentapetalae</taxon>
        <taxon>rosids</taxon>
        <taxon>fabids</taxon>
        <taxon>Oxalidales</taxon>
        <taxon>Cephalotaceae</taxon>
        <taxon>Cephalotus</taxon>
    </lineage>
</organism>
<dbReference type="InParanoid" id="A0A1Q3C2K1"/>
<gene>
    <name evidence="1" type="ORF">CFOL_v3_17861</name>
</gene>
<sequence>MDLFIVKRIQVDRGSSADVLYKHVFDQLKILENGLKPVKTPLIGFSGVVVYPRVAIMLLVIIGEASRQALVDVTFIMVDTSNPYNTILRRPGLNIFGVVASTKHLLIKFPTKCGIGQIIGDQTASQECQVAVVKLKGKKKPLSIGNIKFKDNIELESPEPMNDLVHVTADEEDKTKVFRIGSKLWDPKK</sequence>
<dbReference type="OrthoDB" id="1937476at2759"/>
<comment type="caution">
    <text evidence="1">The sequence shown here is derived from an EMBL/GenBank/DDBJ whole genome shotgun (WGS) entry which is preliminary data.</text>
</comment>
<evidence type="ECO:0000313" key="1">
    <source>
        <dbReference type="EMBL" id="GAV74381.1"/>
    </source>
</evidence>
<dbReference type="PANTHER" id="PTHR33240">
    <property type="entry name" value="OS08G0508500 PROTEIN"/>
    <property type="match status" value="1"/>
</dbReference>
<protein>
    <submittedName>
        <fullName evidence="1">Uncharacterized protein</fullName>
    </submittedName>
</protein>
<dbReference type="AlphaFoldDB" id="A0A1Q3C2K1"/>
<evidence type="ECO:0000313" key="2">
    <source>
        <dbReference type="Proteomes" id="UP000187406"/>
    </source>
</evidence>
<dbReference type="Proteomes" id="UP000187406">
    <property type="component" value="Unassembled WGS sequence"/>
</dbReference>
<name>A0A1Q3C2K1_CEPFO</name>
<reference evidence="2" key="1">
    <citation type="submission" date="2016-04" db="EMBL/GenBank/DDBJ databases">
        <title>Cephalotus genome sequencing.</title>
        <authorList>
            <person name="Fukushima K."/>
            <person name="Hasebe M."/>
            <person name="Fang X."/>
        </authorList>
    </citation>
    <scope>NUCLEOTIDE SEQUENCE [LARGE SCALE GENOMIC DNA]</scope>
    <source>
        <strain evidence="2">cv. St1</strain>
    </source>
</reference>
<dbReference type="EMBL" id="BDDD01001229">
    <property type="protein sequence ID" value="GAV74381.1"/>
    <property type="molecule type" value="Genomic_DNA"/>
</dbReference>
<proteinExistence type="predicted"/>
<accession>A0A1Q3C2K1</accession>
<dbReference type="PANTHER" id="PTHR33240:SF15">
    <property type="entry name" value="GAG-PRO-LIKE PROTEIN"/>
    <property type="match status" value="1"/>
</dbReference>
<keyword evidence="2" id="KW-1185">Reference proteome</keyword>